<proteinExistence type="predicted"/>
<dbReference type="PATRIC" id="fig|1316936.3.peg.2244"/>
<dbReference type="STRING" id="1316936.K678_11251"/>
<evidence type="ECO:0000313" key="1">
    <source>
        <dbReference type="EMBL" id="EPY01370.1"/>
    </source>
</evidence>
<dbReference type="OrthoDB" id="5461292at2"/>
<comment type="caution">
    <text evidence="1">The sequence shown here is derived from an EMBL/GenBank/DDBJ whole genome shotgun (WGS) entry which is preliminary data.</text>
</comment>
<dbReference type="RefSeq" id="WP_021132563.1">
    <property type="nucleotide sequence ID" value="NZ_AQPH01000042.1"/>
</dbReference>
<name>S9TS39_MAGFU</name>
<accession>S9TS39</accession>
<dbReference type="Proteomes" id="UP000015350">
    <property type="component" value="Unassembled WGS sequence"/>
</dbReference>
<organism evidence="1 2">
    <name type="scientific">Magnetospirillum fulvum MGU-K5</name>
    <dbReference type="NCBI Taxonomy" id="1316936"/>
    <lineage>
        <taxon>Bacteria</taxon>
        <taxon>Pseudomonadati</taxon>
        <taxon>Pseudomonadota</taxon>
        <taxon>Alphaproteobacteria</taxon>
        <taxon>Rhodospirillales</taxon>
        <taxon>Rhodospirillaceae</taxon>
        <taxon>Magnetospirillum</taxon>
    </lineage>
</organism>
<dbReference type="EMBL" id="AQPH01000042">
    <property type="protein sequence ID" value="EPY01370.1"/>
    <property type="molecule type" value="Genomic_DNA"/>
</dbReference>
<gene>
    <name evidence="1" type="ORF">K678_11251</name>
</gene>
<protein>
    <submittedName>
        <fullName evidence="1">PRY3 protein</fullName>
    </submittedName>
</protein>
<evidence type="ECO:0000313" key="2">
    <source>
        <dbReference type="Proteomes" id="UP000015350"/>
    </source>
</evidence>
<sequence length="482" mass="49185">MRAVQPFGTAPGTPYHNGDPMGGSGVDASFFNVINAEMLGVLTAAGMDPSLDDADLGQLAKAIAKMGARANGEVSHLIDRMGLPDDGGAYARLASAFAAGRFINIPGLPSLGAGGDSDEIAIASGGGHYRISLSQLFAGRIGSRLLDQIALANMRSMLNSAVTSGALVQGKQWELLSDEWGASSSNATYLNVQGGLSYYSNVANITTLSSSGKWAGSSAITYSGSNITSNDTNANLHSINSFDGDFSVSFSLAGCSNYGPVWDIYFGVYPSSLVSNFSAAGDAGGMMAMPSAWWIGGDVVTSPKVSYGSTVGITTLSGSATTVWTIGRSGATLTLRKDGVIAYTWSQTSAAPLQLCVGGSTSAQITGIAWTVPGGGADMILMPPSPVALSSSPAYADMYALYRDDSGASTLGTDLTAEISRDGGASFAPATIAALAAYDGTYTLIRARANLSGQPVGVSLTGRIAARNGKVQRVAAPALYAE</sequence>
<dbReference type="AlphaFoldDB" id="S9TS39"/>
<reference evidence="1 2" key="1">
    <citation type="submission" date="2013-04" db="EMBL/GenBank/DDBJ databases">
        <authorList>
            <person name="Kuznetsov B."/>
            <person name="Ivanovsky R."/>
        </authorList>
    </citation>
    <scope>NUCLEOTIDE SEQUENCE [LARGE SCALE GENOMIC DNA]</scope>
    <source>
        <strain evidence="1 2">MGU-K5</strain>
    </source>
</reference>